<sequence length="714" mass="78318">MSIDLSQFFDVFFEESFEGLDAMEAELLNLEPGKEDSETINTIFRAAHSIKGGSGTFGFVSVSDFTHVLETLLDQIRDGQRVLTAEHVNLLLKSVDCVRGLLGALQAEEEPDLSEANELKARFEAILGGETSESVDVEEEHVASEVQQSTTYQIDFKPEPHLFKTGNEPLYMFSELAELGQLEVSAFHDGIPDFLEFDPEDCFLHWRFFLTTVKPEHAISEIFEWVEDDADIKIEACGGLFEDDTIGTPEVATQSEESGPLAAEQSASENQVDTSVQAEANLTAVQKKVESVKTSKTESKKSSDSTATSIRVGIDKVDSLINMVGELVITQAMLSQIGDQEITESSIAALQEGLAQLAHNTRDLQENVMRIRMLPISFVFSRFPRLVRDTSQKLNKQVELKLVGEQTELDKTVMEKLSDPMVHLVRNSLDHGLETPEERIANGKEPVGIVTLNAFHQGGNIVIEIMDDGKGLDTEKIRSKAIANGLISESDDLSVEEINELIFMPGFSTADSVSDISGRGVGMDVVRRNIQALNGSVEVTSKQGVGSTFTIRLPLTLAILDGQLVQVATHTYIIPLISIVESLQIDISKVSKVGKGLEVLRLRDEYIPILRLYDIFSHKGAREELDKTLLVVVESDNYKIGLLVDDLLAQQQVVIKSLEANYQKVDGISGATILGDGTVSLIIDISGLIKLSGLRRPGSTELLVDLKGEEAEPA</sequence>
<evidence type="ECO:0000256" key="5">
    <source>
        <dbReference type="ARBA" id="ARBA00022553"/>
    </source>
</evidence>
<dbReference type="InterPro" id="IPR037006">
    <property type="entry name" value="CheA-like_homodim_sf"/>
</dbReference>
<feature type="region of interest" description="Disordered" evidence="13">
    <location>
        <begin position="244"/>
        <end position="274"/>
    </location>
</feature>
<dbReference type="InterPro" id="IPR036641">
    <property type="entry name" value="HPT_dom_sf"/>
</dbReference>
<evidence type="ECO:0000256" key="9">
    <source>
        <dbReference type="ARBA" id="ARBA00022840"/>
    </source>
</evidence>
<dbReference type="SUPFAM" id="SSF47226">
    <property type="entry name" value="Histidine-containing phosphotransfer domain, HPT domain"/>
    <property type="match status" value="1"/>
</dbReference>
<dbReference type="AlphaFoldDB" id="A0A0F6ACB5"/>
<dbReference type="InterPro" id="IPR036061">
    <property type="entry name" value="CheW-like_dom_sf"/>
</dbReference>
<dbReference type="PROSITE" id="PS50109">
    <property type="entry name" value="HIS_KIN"/>
    <property type="match status" value="1"/>
</dbReference>
<dbReference type="InterPro" id="IPR003594">
    <property type="entry name" value="HATPase_dom"/>
</dbReference>
<dbReference type="Pfam" id="PF02895">
    <property type="entry name" value="H-kinase_dim"/>
    <property type="match status" value="1"/>
</dbReference>
<keyword evidence="10" id="KW-0902">Two-component regulatory system</keyword>
<evidence type="ECO:0000259" key="15">
    <source>
        <dbReference type="PROSITE" id="PS50851"/>
    </source>
</evidence>
<keyword evidence="9" id="KW-0067">ATP-binding</keyword>
<dbReference type="Pfam" id="PF01584">
    <property type="entry name" value="CheW"/>
    <property type="match status" value="1"/>
</dbReference>
<dbReference type="Gene3D" id="2.30.30.40">
    <property type="entry name" value="SH3 Domains"/>
    <property type="match status" value="1"/>
</dbReference>
<evidence type="ECO:0000256" key="11">
    <source>
        <dbReference type="ARBA" id="ARBA00035100"/>
    </source>
</evidence>
<dbReference type="PANTHER" id="PTHR43395:SF10">
    <property type="entry name" value="CHEMOTAXIS PROTEIN CHEA"/>
    <property type="match status" value="1"/>
</dbReference>
<proteinExistence type="predicted"/>
<dbReference type="CDD" id="cd00088">
    <property type="entry name" value="HPT"/>
    <property type="match status" value="1"/>
</dbReference>
<dbReference type="GO" id="GO:0005524">
    <property type="term" value="F:ATP binding"/>
    <property type="evidence" value="ECO:0007669"/>
    <property type="project" value="UniProtKB-KW"/>
</dbReference>
<dbReference type="Gene3D" id="1.10.287.560">
    <property type="entry name" value="Histidine kinase CheA-like, homodimeric domain"/>
    <property type="match status" value="1"/>
</dbReference>
<name>A0A0F6ACB5_9GAMM</name>
<dbReference type="InterPro" id="IPR036097">
    <property type="entry name" value="HisK_dim/P_sf"/>
</dbReference>
<dbReference type="PATRIC" id="fig|1129367.4.peg.2293"/>
<dbReference type="InterPro" id="IPR004358">
    <property type="entry name" value="Sig_transdc_His_kin-like_C"/>
</dbReference>
<dbReference type="PROSITE" id="PS50894">
    <property type="entry name" value="HPT"/>
    <property type="match status" value="1"/>
</dbReference>
<evidence type="ECO:0000256" key="2">
    <source>
        <dbReference type="ARBA" id="ARBA00012438"/>
    </source>
</evidence>
<dbReference type="SUPFAM" id="SSF55874">
    <property type="entry name" value="ATPase domain of HSP90 chaperone/DNA topoisomerase II/histidine kinase"/>
    <property type="match status" value="1"/>
</dbReference>
<keyword evidence="6" id="KW-0808">Transferase</keyword>
<dbReference type="InterPro" id="IPR051315">
    <property type="entry name" value="Bact_Chemotaxis_CheA"/>
</dbReference>
<feature type="compositionally biased region" description="Polar residues" evidence="13">
    <location>
        <begin position="265"/>
        <end position="274"/>
    </location>
</feature>
<evidence type="ECO:0000259" key="14">
    <source>
        <dbReference type="PROSITE" id="PS50109"/>
    </source>
</evidence>
<keyword evidence="4" id="KW-0145">Chemotaxis</keyword>
<evidence type="ECO:0000313" key="18">
    <source>
        <dbReference type="Proteomes" id="UP000033434"/>
    </source>
</evidence>
<dbReference type="EC" id="2.7.13.3" evidence="2"/>
<evidence type="ECO:0000256" key="8">
    <source>
        <dbReference type="ARBA" id="ARBA00022777"/>
    </source>
</evidence>
<protein>
    <recommendedName>
        <fullName evidence="3">Chemotaxis protein CheA</fullName>
        <ecNumber evidence="2">2.7.13.3</ecNumber>
    </recommendedName>
</protein>
<comment type="caution">
    <text evidence="17">The sequence shown here is derived from an EMBL/GenBank/DDBJ whole genome shotgun (WGS) entry which is preliminary data.</text>
</comment>
<dbReference type="PRINTS" id="PR00344">
    <property type="entry name" value="BCTRLSENSOR"/>
</dbReference>
<keyword evidence="5 12" id="KW-0597">Phosphoprotein</keyword>
<dbReference type="CDD" id="cd16916">
    <property type="entry name" value="HATPase_CheA-like"/>
    <property type="match status" value="1"/>
</dbReference>
<dbReference type="InterPro" id="IPR004105">
    <property type="entry name" value="CheA-like_dim"/>
</dbReference>
<dbReference type="Gene3D" id="3.30.565.10">
    <property type="entry name" value="Histidine kinase-like ATPase, C-terminal domain"/>
    <property type="match status" value="1"/>
</dbReference>
<dbReference type="GO" id="GO:0006935">
    <property type="term" value="P:chemotaxis"/>
    <property type="evidence" value="ECO:0007669"/>
    <property type="project" value="UniProtKB-KW"/>
</dbReference>
<evidence type="ECO:0000256" key="1">
    <source>
        <dbReference type="ARBA" id="ARBA00000085"/>
    </source>
</evidence>
<reference evidence="17 18" key="1">
    <citation type="journal article" date="2015" name="BMC Genomics">
        <title>Genome mining reveals unlocked bioactive potential of marine Gram-negative bacteria.</title>
        <authorList>
            <person name="Machado H."/>
            <person name="Sonnenschein E.C."/>
            <person name="Melchiorsen J."/>
            <person name="Gram L."/>
        </authorList>
    </citation>
    <scope>NUCLEOTIDE SEQUENCE [LARGE SCALE GENOMIC DNA]</scope>
    <source>
        <strain evidence="17 18">S4054</strain>
    </source>
</reference>
<accession>A0A0F6ACB5</accession>
<evidence type="ECO:0000256" key="4">
    <source>
        <dbReference type="ARBA" id="ARBA00022500"/>
    </source>
</evidence>
<dbReference type="Proteomes" id="UP000033434">
    <property type="component" value="Unassembled WGS sequence"/>
</dbReference>
<dbReference type="FunFam" id="2.30.30.40:FF:000048">
    <property type="entry name" value="Chemotaxis protein CheA, putative"/>
    <property type="match status" value="1"/>
</dbReference>
<dbReference type="Pfam" id="PF02518">
    <property type="entry name" value="HATPase_c"/>
    <property type="match status" value="1"/>
</dbReference>
<dbReference type="SUPFAM" id="SSF50341">
    <property type="entry name" value="CheW-like"/>
    <property type="match status" value="1"/>
</dbReference>
<evidence type="ECO:0000259" key="16">
    <source>
        <dbReference type="PROSITE" id="PS50894"/>
    </source>
</evidence>
<evidence type="ECO:0000256" key="7">
    <source>
        <dbReference type="ARBA" id="ARBA00022741"/>
    </source>
</evidence>
<dbReference type="Gene3D" id="1.20.120.160">
    <property type="entry name" value="HPT domain"/>
    <property type="match status" value="1"/>
</dbReference>
<dbReference type="RefSeq" id="WP_046355949.1">
    <property type="nucleotide sequence ID" value="NZ_AUXW01000141.1"/>
</dbReference>
<feature type="domain" description="CheW-like" evidence="15">
    <location>
        <begin position="559"/>
        <end position="694"/>
    </location>
</feature>
<evidence type="ECO:0000256" key="6">
    <source>
        <dbReference type="ARBA" id="ARBA00022679"/>
    </source>
</evidence>
<dbReference type="InterPro" id="IPR005467">
    <property type="entry name" value="His_kinase_dom"/>
</dbReference>
<dbReference type="CDD" id="cd00731">
    <property type="entry name" value="CheA_reg"/>
    <property type="match status" value="1"/>
</dbReference>
<comment type="function">
    <text evidence="11">Involved in the transmission of sensory signals from the chemoreceptors to the flagellar motors. CheA is autophosphorylated; it can transfer its phosphate group to either CheB or CheY.</text>
</comment>
<dbReference type="SUPFAM" id="SSF47384">
    <property type="entry name" value="Homodimeric domain of signal transducing histidine kinase"/>
    <property type="match status" value="1"/>
</dbReference>
<dbReference type="SMART" id="SM01231">
    <property type="entry name" value="H-kinase_dim"/>
    <property type="match status" value="1"/>
</dbReference>
<dbReference type="Pfam" id="PF01627">
    <property type="entry name" value="Hpt"/>
    <property type="match status" value="1"/>
</dbReference>
<evidence type="ECO:0000256" key="3">
    <source>
        <dbReference type="ARBA" id="ARBA00021495"/>
    </source>
</evidence>
<feature type="domain" description="Histidine kinase" evidence="14">
    <location>
        <begin position="354"/>
        <end position="557"/>
    </location>
</feature>
<feature type="modified residue" description="Phosphohistidine" evidence="12">
    <location>
        <position position="48"/>
    </location>
</feature>
<dbReference type="PROSITE" id="PS50851">
    <property type="entry name" value="CHEW"/>
    <property type="match status" value="1"/>
</dbReference>
<evidence type="ECO:0000256" key="13">
    <source>
        <dbReference type="SAM" id="MobiDB-lite"/>
    </source>
</evidence>
<dbReference type="FunFam" id="3.30.565.10:FF:000016">
    <property type="entry name" value="Chemotaxis protein CheA, putative"/>
    <property type="match status" value="1"/>
</dbReference>
<dbReference type="SMART" id="SM00073">
    <property type="entry name" value="HPT"/>
    <property type="match status" value="1"/>
</dbReference>
<dbReference type="InterPro" id="IPR008207">
    <property type="entry name" value="Sig_transdc_His_kin_Hpt_dom"/>
</dbReference>
<dbReference type="SMART" id="SM00260">
    <property type="entry name" value="CheW"/>
    <property type="match status" value="1"/>
</dbReference>
<dbReference type="PANTHER" id="PTHR43395">
    <property type="entry name" value="SENSOR HISTIDINE KINASE CHEA"/>
    <property type="match status" value="1"/>
</dbReference>
<dbReference type="InterPro" id="IPR036890">
    <property type="entry name" value="HATPase_C_sf"/>
</dbReference>
<keyword evidence="7" id="KW-0547">Nucleotide-binding</keyword>
<dbReference type="GO" id="GO:0005737">
    <property type="term" value="C:cytoplasm"/>
    <property type="evidence" value="ECO:0007669"/>
    <property type="project" value="InterPro"/>
</dbReference>
<evidence type="ECO:0000313" key="17">
    <source>
        <dbReference type="EMBL" id="KKE83810.1"/>
    </source>
</evidence>
<dbReference type="EMBL" id="AUXW01000141">
    <property type="protein sequence ID" value="KKE83810.1"/>
    <property type="molecule type" value="Genomic_DNA"/>
</dbReference>
<evidence type="ECO:0000256" key="10">
    <source>
        <dbReference type="ARBA" id="ARBA00023012"/>
    </source>
</evidence>
<comment type="catalytic activity">
    <reaction evidence="1">
        <text>ATP + protein L-histidine = ADP + protein N-phospho-L-histidine.</text>
        <dbReference type="EC" id="2.7.13.3"/>
    </reaction>
</comment>
<evidence type="ECO:0000256" key="12">
    <source>
        <dbReference type="PROSITE-ProRule" id="PRU00110"/>
    </source>
</evidence>
<keyword evidence="8" id="KW-0418">Kinase</keyword>
<dbReference type="SMART" id="SM00387">
    <property type="entry name" value="HATPase_c"/>
    <property type="match status" value="1"/>
</dbReference>
<gene>
    <name evidence="17" type="ORF">N479_12520</name>
</gene>
<feature type="domain" description="HPt" evidence="16">
    <location>
        <begin position="1"/>
        <end position="105"/>
    </location>
</feature>
<dbReference type="InterPro" id="IPR002545">
    <property type="entry name" value="CheW-lke_dom"/>
</dbReference>
<dbReference type="GO" id="GO:0000155">
    <property type="term" value="F:phosphorelay sensor kinase activity"/>
    <property type="evidence" value="ECO:0007669"/>
    <property type="project" value="InterPro"/>
</dbReference>
<organism evidence="17 18">
    <name type="scientific">Pseudoalteromonas luteoviolacea S4054</name>
    <dbReference type="NCBI Taxonomy" id="1129367"/>
    <lineage>
        <taxon>Bacteria</taxon>
        <taxon>Pseudomonadati</taxon>
        <taxon>Pseudomonadota</taxon>
        <taxon>Gammaproteobacteria</taxon>
        <taxon>Alteromonadales</taxon>
        <taxon>Pseudoalteromonadaceae</taxon>
        <taxon>Pseudoalteromonas</taxon>
    </lineage>
</organism>